<keyword evidence="3" id="KW-1185">Reference proteome</keyword>
<feature type="transmembrane region" description="Helical" evidence="1">
    <location>
        <begin position="23"/>
        <end position="40"/>
    </location>
</feature>
<gene>
    <name evidence="2" type="ORF">KI387_033489</name>
</gene>
<name>A0AA38C3P0_TAXCH</name>
<comment type="caution">
    <text evidence="2">The sequence shown here is derived from an EMBL/GenBank/DDBJ whole genome shotgun (WGS) entry which is preliminary data.</text>
</comment>
<evidence type="ECO:0000313" key="2">
    <source>
        <dbReference type="EMBL" id="KAH9289372.1"/>
    </source>
</evidence>
<accession>A0AA38C3P0</accession>
<dbReference type="OMA" id="HYFSTDH"/>
<organism evidence="2 3">
    <name type="scientific">Taxus chinensis</name>
    <name type="common">Chinese yew</name>
    <name type="synonym">Taxus wallichiana var. chinensis</name>
    <dbReference type="NCBI Taxonomy" id="29808"/>
    <lineage>
        <taxon>Eukaryota</taxon>
        <taxon>Viridiplantae</taxon>
        <taxon>Streptophyta</taxon>
        <taxon>Embryophyta</taxon>
        <taxon>Tracheophyta</taxon>
        <taxon>Spermatophyta</taxon>
        <taxon>Pinopsida</taxon>
        <taxon>Pinidae</taxon>
        <taxon>Conifers II</taxon>
        <taxon>Cupressales</taxon>
        <taxon>Taxaceae</taxon>
        <taxon>Taxus</taxon>
    </lineage>
</organism>
<dbReference type="Proteomes" id="UP000824469">
    <property type="component" value="Unassembled WGS sequence"/>
</dbReference>
<feature type="non-terminal residue" evidence="2">
    <location>
        <position position="53"/>
    </location>
</feature>
<evidence type="ECO:0000313" key="3">
    <source>
        <dbReference type="Proteomes" id="UP000824469"/>
    </source>
</evidence>
<sequence>HHGPARVNFWEDPMSPSKWKEEHFVLISLAGWGTIIYGSYKYFTGGKKDTTPE</sequence>
<feature type="non-terminal residue" evidence="2">
    <location>
        <position position="1"/>
    </location>
</feature>
<keyword evidence="1" id="KW-0812">Transmembrane</keyword>
<reference evidence="2 3" key="1">
    <citation type="journal article" date="2021" name="Nat. Plants">
        <title>The Taxus genome provides insights into paclitaxel biosynthesis.</title>
        <authorList>
            <person name="Xiong X."/>
            <person name="Gou J."/>
            <person name="Liao Q."/>
            <person name="Li Y."/>
            <person name="Zhou Q."/>
            <person name="Bi G."/>
            <person name="Li C."/>
            <person name="Du R."/>
            <person name="Wang X."/>
            <person name="Sun T."/>
            <person name="Guo L."/>
            <person name="Liang H."/>
            <person name="Lu P."/>
            <person name="Wu Y."/>
            <person name="Zhang Z."/>
            <person name="Ro D.K."/>
            <person name="Shang Y."/>
            <person name="Huang S."/>
            <person name="Yan J."/>
        </authorList>
    </citation>
    <scope>NUCLEOTIDE SEQUENCE [LARGE SCALE GENOMIC DNA]</scope>
    <source>
        <strain evidence="2">Ta-2019</strain>
    </source>
</reference>
<dbReference type="EMBL" id="JAHRHJ020003813">
    <property type="protein sequence ID" value="KAH9289372.1"/>
    <property type="molecule type" value="Genomic_DNA"/>
</dbReference>
<proteinExistence type="predicted"/>
<dbReference type="AlphaFoldDB" id="A0AA38C3P0"/>
<dbReference type="PANTHER" id="PTHR35292">
    <property type="entry name" value="EXPRESSED PROTEIN"/>
    <property type="match status" value="1"/>
</dbReference>
<protein>
    <submittedName>
        <fullName evidence="2">Uncharacterized protein</fullName>
    </submittedName>
</protein>
<keyword evidence="1" id="KW-0472">Membrane</keyword>
<evidence type="ECO:0000256" key="1">
    <source>
        <dbReference type="SAM" id="Phobius"/>
    </source>
</evidence>
<dbReference type="PANTHER" id="PTHR35292:SF13">
    <property type="entry name" value="OS03G0581800 PROTEIN"/>
    <property type="match status" value="1"/>
</dbReference>
<keyword evidence="1" id="KW-1133">Transmembrane helix</keyword>